<dbReference type="PATRIC" id="fig|1423766.4.peg.1484"/>
<dbReference type="PROSITE" id="PS01081">
    <property type="entry name" value="HTH_TETR_1"/>
    <property type="match status" value="1"/>
</dbReference>
<dbReference type="PANTHER" id="PTHR43479:SF20">
    <property type="entry name" value="HTH TETR-TYPE DOMAIN-CONTAINING PROTEIN"/>
    <property type="match status" value="1"/>
</dbReference>
<dbReference type="Gene3D" id="1.10.357.10">
    <property type="entry name" value="Tetracycline Repressor, domain 2"/>
    <property type="match status" value="1"/>
</dbReference>
<evidence type="ECO:0000256" key="1">
    <source>
        <dbReference type="ARBA" id="ARBA00023125"/>
    </source>
</evidence>
<evidence type="ECO:0000256" key="2">
    <source>
        <dbReference type="PROSITE-ProRule" id="PRU00335"/>
    </source>
</evidence>
<organism evidence="4 5">
    <name type="scientific">Lentilactobacillus kisonensis DSM 19906 = JCM 15041</name>
    <dbReference type="NCBI Taxonomy" id="1423766"/>
    <lineage>
        <taxon>Bacteria</taxon>
        <taxon>Bacillati</taxon>
        <taxon>Bacillota</taxon>
        <taxon>Bacilli</taxon>
        <taxon>Lactobacillales</taxon>
        <taxon>Lactobacillaceae</taxon>
        <taxon>Lentilactobacillus</taxon>
    </lineage>
</organism>
<evidence type="ECO:0000313" key="4">
    <source>
        <dbReference type="EMBL" id="KRL20491.1"/>
    </source>
</evidence>
<evidence type="ECO:0000313" key="5">
    <source>
        <dbReference type="Proteomes" id="UP000051439"/>
    </source>
</evidence>
<feature type="DNA-binding region" description="H-T-H motif" evidence="2">
    <location>
        <begin position="33"/>
        <end position="52"/>
    </location>
</feature>
<dbReference type="AlphaFoldDB" id="A0A0R1NV15"/>
<sequence length="192" mass="21665">MYASMTGKTNDTKNEIIQATIRLISKNGYQQISLRNLLGSLKLTTGSFYKHFQNKEDLFRTVTKIVSAKLSNQAERTVITKNNNPLDALVALGGFMVQQFEFQPNLMDFLFFNEGIGDAYHSTGPTNFPLLDYTHQLVGEVASCYPISDSENDLFIKIWSFIQGYGILIRHKAVPYDEKLLRKAATELIGVN</sequence>
<dbReference type="GO" id="GO:0003677">
    <property type="term" value="F:DNA binding"/>
    <property type="evidence" value="ECO:0007669"/>
    <property type="project" value="UniProtKB-UniRule"/>
</dbReference>
<dbReference type="Proteomes" id="UP000051439">
    <property type="component" value="Unassembled WGS sequence"/>
</dbReference>
<proteinExistence type="predicted"/>
<dbReference type="PANTHER" id="PTHR43479">
    <property type="entry name" value="ACREF/ENVCD OPERON REPRESSOR-RELATED"/>
    <property type="match status" value="1"/>
</dbReference>
<feature type="domain" description="HTH tetR-type" evidence="3">
    <location>
        <begin position="10"/>
        <end position="70"/>
    </location>
</feature>
<dbReference type="EMBL" id="AZEB01000025">
    <property type="protein sequence ID" value="KRL20491.1"/>
    <property type="molecule type" value="Genomic_DNA"/>
</dbReference>
<dbReference type="PRINTS" id="PR00455">
    <property type="entry name" value="HTHTETR"/>
</dbReference>
<comment type="caution">
    <text evidence="4">The sequence shown here is derived from an EMBL/GenBank/DDBJ whole genome shotgun (WGS) entry which is preliminary data.</text>
</comment>
<keyword evidence="1 2" id="KW-0238">DNA-binding</keyword>
<dbReference type="Pfam" id="PF00440">
    <property type="entry name" value="TetR_N"/>
    <property type="match status" value="1"/>
</dbReference>
<protein>
    <submittedName>
        <fullName evidence="4">Transcriptional regulator, TetR family</fullName>
    </submittedName>
</protein>
<dbReference type="InterPro" id="IPR050624">
    <property type="entry name" value="HTH-type_Tx_Regulator"/>
</dbReference>
<accession>A0A0R1NV15</accession>
<dbReference type="InterPro" id="IPR001647">
    <property type="entry name" value="HTH_TetR"/>
</dbReference>
<dbReference type="PROSITE" id="PS50977">
    <property type="entry name" value="HTH_TETR_2"/>
    <property type="match status" value="1"/>
</dbReference>
<dbReference type="InterPro" id="IPR023772">
    <property type="entry name" value="DNA-bd_HTH_TetR-type_CS"/>
</dbReference>
<dbReference type="SUPFAM" id="SSF46689">
    <property type="entry name" value="Homeodomain-like"/>
    <property type="match status" value="1"/>
</dbReference>
<evidence type="ECO:0000259" key="3">
    <source>
        <dbReference type="PROSITE" id="PS50977"/>
    </source>
</evidence>
<name>A0A0R1NV15_9LACO</name>
<reference evidence="4 5" key="1">
    <citation type="journal article" date="2015" name="Genome Announc.">
        <title>Expanding the biotechnology potential of lactobacilli through comparative genomics of 213 strains and associated genera.</title>
        <authorList>
            <person name="Sun Z."/>
            <person name="Harris H.M."/>
            <person name="McCann A."/>
            <person name="Guo C."/>
            <person name="Argimon S."/>
            <person name="Zhang W."/>
            <person name="Yang X."/>
            <person name="Jeffery I.B."/>
            <person name="Cooney J.C."/>
            <person name="Kagawa T.F."/>
            <person name="Liu W."/>
            <person name="Song Y."/>
            <person name="Salvetti E."/>
            <person name="Wrobel A."/>
            <person name="Rasinkangas P."/>
            <person name="Parkhill J."/>
            <person name="Rea M.C."/>
            <person name="O'Sullivan O."/>
            <person name="Ritari J."/>
            <person name="Douillard F.P."/>
            <person name="Paul Ross R."/>
            <person name="Yang R."/>
            <person name="Briner A.E."/>
            <person name="Felis G.E."/>
            <person name="de Vos W.M."/>
            <person name="Barrangou R."/>
            <person name="Klaenhammer T.R."/>
            <person name="Caufield P.W."/>
            <person name="Cui Y."/>
            <person name="Zhang H."/>
            <person name="O'Toole P.W."/>
        </authorList>
    </citation>
    <scope>NUCLEOTIDE SEQUENCE [LARGE SCALE GENOMIC DNA]</scope>
    <source>
        <strain evidence="4 5">DSM 19906</strain>
    </source>
</reference>
<gene>
    <name evidence="4" type="ORF">FC98_GL001432</name>
</gene>
<keyword evidence="5" id="KW-1185">Reference proteome</keyword>
<dbReference type="InterPro" id="IPR009057">
    <property type="entry name" value="Homeodomain-like_sf"/>
</dbReference>